<proteinExistence type="predicted"/>
<keyword evidence="2" id="KW-1185">Reference proteome</keyword>
<comment type="caution">
    <text evidence="1">The sequence shown here is derived from an EMBL/GenBank/DDBJ whole genome shotgun (WGS) entry which is preliminary data.</text>
</comment>
<reference evidence="2" key="1">
    <citation type="journal article" date="2023" name="Nat. Plants">
        <title>Single-cell RNA sequencing provides a high-resolution roadmap for understanding the multicellular compartmentation of specialized metabolism.</title>
        <authorList>
            <person name="Sun S."/>
            <person name="Shen X."/>
            <person name="Li Y."/>
            <person name="Li Y."/>
            <person name="Wang S."/>
            <person name="Li R."/>
            <person name="Zhang H."/>
            <person name="Shen G."/>
            <person name="Guo B."/>
            <person name="Wei J."/>
            <person name="Xu J."/>
            <person name="St-Pierre B."/>
            <person name="Chen S."/>
            <person name="Sun C."/>
        </authorList>
    </citation>
    <scope>NUCLEOTIDE SEQUENCE [LARGE SCALE GENOMIC DNA]</scope>
</reference>
<dbReference type="EMBL" id="CM044707">
    <property type="protein sequence ID" value="KAI5652786.1"/>
    <property type="molecule type" value="Genomic_DNA"/>
</dbReference>
<sequence length="155" mass="17930">MSSKFISRSISHLVANDSEIPVSNVIQEVQVIFQIGCTYKRAWYARKFTIERVFGNWESTFNILPKYLQVMQDSKPGSVYEDYKVTTYNPREGIYMAQSPIRVDVIDNNVYTLRMNNKSCSYSKWQAYVLSCSHALAVCRENGMRADTYVSDIYS</sequence>
<name>A0ACB9ZZU0_CATRO</name>
<evidence type="ECO:0000313" key="1">
    <source>
        <dbReference type="EMBL" id="KAI5652786.1"/>
    </source>
</evidence>
<accession>A0ACB9ZZU0</accession>
<dbReference type="Proteomes" id="UP001060085">
    <property type="component" value="Linkage Group LG07"/>
</dbReference>
<gene>
    <name evidence="1" type="ORF">M9H77_29973</name>
</gene>
<evidence type="ECO:0000313" key="2">
    <source>
        <dbReference type="Proteomes" id="UP001060085"/>
    </source>
</evidence>
<protein>
    <submittedName>
        <fullName evidence="1">Uncharacterized protein</fullName>
    </submittedName>
</protein>
<organism evidence="1 2">
    <name type="scientific">Catharanthus roseus</name>
    <name type="common">Madagascar periwinkle</name>
    <name type="synonym">Vinca rosea</name>
    <dbReference type="NCBI Taxonomy" id="4058"/>
    <lineage>
        <taxon>Eukaryota</taxon>
        <taxon>Viridiplantae</taxon>
        <taxon>Streptophyta</taxon>
        <taxon>Embryophyta</taxon>
        <taxon>Tracheophyta</taxon>
        <taxon>Spermatophyta</taxon>
        <taxon>Magnoliopsida</taxon>
        <taxon>eudicotyledons</taxon>
        <taxon>Gunneridae</taxon>
        <taxon>Pentapetalae</taxon>
        <taxon>asterids</taxon>
        <taxon>lamiids</taxon>
        <taxon>Gentianales</taxon>
        <taxon>Apocynaceae</taxon>
        <taxon>Rauvolfioideae</taxon>
        <taxon>Vinceae</taxon>
        <taxon>Catharanthinae</taxon>
        <taxon>Catharanthus</taxon>
    </lineage>
</organism>